<dbReference type="InterPro" id="IPR052340">
    <property type="entry name" value="RNase_Y/CdgJ"/>
</dbReference>
<organism evidence="3 4">
    <name type="scientific">Hydrogenovibrio thermophilus</name>
    <dbReference type="NCBI Taxonomy" id="265883"/>
    <lineage>
        <taxon>Bacteria</taxon>
        <taxon>Pseudomonadati</taxon>
        <taxon>Pseudomonadota</taxon>
        <taxon>Gammaproteobacteria</taxon>
        <taxon>Thiotrichales</taxon>
        <taxon>Piscirickettsiaceae</taxon>
        <taxon>Hydrogenovibrio</taxon>
    </lineage>
</organism>
<name>A0A410H1K2_9GAMM</name>
<dbReference type="KEGG" id="htr:EPV75_03425"/>
<gene>
    <name evidence="3" type="ORF">EPV75_03425</name>
</gene>
<dbReference type="Proteomes" id="UP000285478">
    <property type="component" value="Chromosome"/>
</dbReference>
<dbReference type="PANTHER" id="PTHR33525">
    <property type="match status" value="1"/>
</dbReference>
<dbReference type="SUPFAM" id="SSF109604">
    <property type="entry name" value="HD-domain/PDEase-like"/>
    <property type="match status" value="1"/>
</dbReference>
<dbReference type="InterPro" id="IPR013976">
    <property type="entry name" value="HDOD"/>
</dbReference>
<dbReference type="Gene3D" id="1.10.3210.10">
    <property type="entry name" value="Hypothetical protein af1432"/>
    <property type="match status" value="1"/>
</dbReference>
<proteinExistence type="predicted"/>
<reference evidence="3 4" key="1">
    <citation type="journal article" date="2018" name="Environ. Microbiol.">
        <title>Genomes of ubiquitous marine and hypersaline Hydrogenovibrio, Thiomicrorhabdus and Thiomicrospira spp. encode a diversity of mechanisms to sustain chemolithoautotrophy in heterogeneous environments.</title>
        <authorList>
            <person name="Scott K.M."/>
            <person name="Williams J."/>
            <person name="Porter C.M.B."/>
            <person name="Russel S."/>
            <person name="Harmer T.L."/>
            <person name="Paul J.H."/>
            <person name="Antonen K.M."/>
            <person name="Bridges M.K."/>
            <person name="Camper G.J."/>
            <person name="Campla C.K."/>
            <person name="Casella L.G."/>
            <person name="Chase E."/>
            <person name="Conrad J.W."/>
            <person name="Cruz M.C."/>
            <person name="Dunlap D.S."/>
            <person name="Duran L."/>
            <person name="Fahsbender E.M."/>
            <person name="Goldsmith D.B."/>
            <person name="Keeley R.F."/>
            <person name="Kondoff M.R."/>
            <person name="Kussy B.I."/>
            <person name="Lane M.K."/>
            <person name="Lawler S."/>
            <person name="Leigh B.A."/>
            <person name="Lewis C."/>
            <person name="Lostal L.M."/>
            <person name="Marking D."/>
            <person name="Mancera P.A."/>
            <person name="McClenthan E.C."/>
            <person name="McIntyre E.A."/>
            <person name="Mine J.A."/>
            <person name="Modi S."/>
            <person name="Moore B.D."/>
            <person name="Morgan W.A."/>
            <person name="Nelson K.M."/>
            <person name="Nguyen K.N."/>
            <person name="Ogburn N."/>
            <person name="Parrino D.G."/>
            <person name="Pedapudi A.D."/>
            <person name="Pelham R.P."/>
            <person name="Preece A.M."/>
            <person name="Rampersad E.A."/>
            <person name="Richardson J.C."/>
            <person name="Rodgers C.M."/>
            <person name="Schaffer B.L."/>
            <person name="Sheridan N.E."/>
            <person name="Solone M.R."/>
            <person name="Staley Z.R."/>
            <person name="Tabuchi M."/>
            <person name="Waide R.J."/>
            <person name="Wanjugi P.W."/>
            <person name="Young S."/>
            <person name="Clum A."/>
            <person name="Daum C."/>
            <person name="Huntemann M."/>
            <person name="Ivanova N."/>
            <person name="Kyrpides N."/>
            <person name="Mikhailova N."/>
            <person name="Palaniappan K."/>
            <person name="Pillay M."/>
            <person name="Reddy T.B.K."/>
            <person name="Shapiro N."/>
            <person name="Stamatis D."/>
            <person name="Varghese N."/>
            <person name="Woyke T."/>
            <person name="Boden R."/>
            <person name="Freyermuth S.K."/>
            <person name="Kerfeld C.A."/>
        </authorList>
    </citation>
    <scope>NUCLEOTIDE SEQUENCE [LARGE SCALE GENOMIC DNA]</scope>
    <source>
        <strain evidence="3 4">JR-2</strain>
    </source>
</reference>
<dbReference type="PROSITE" id="PS51833">
    <property type="entry name" value="HDOD"/>
    <property type="match status" value="1"/>
</dbReference>
<accession>A0A410H1K2</accession>
<feature type="domain" description="HDOD" evidence="2">
    <location>
        <begin position="158"/>
        <end position="350"/>
    </location>
</feature>
<dbReference type="PANTHER" id="PTHR33525:SF3">
    <property type="entry name" value="RIBONUCLEASE Y"/>
    <property type="match status" value="1"/>
</dbReference>
<dbReference type="RefSeq" id="WP_128384472.1">
    <property type="nucleotide sequence ID" value="NZ_CP035033.1"/>
</dbReference>
<keyword evidence="4" id="KW-1185">Reference proteome</keyword>
<evidence type="ECO:0000313" key="4">
    <source>
        <dbReference type="Proteomes" id="UP000285478"/>
    </source>
</evidence>
<protein>
    <submittedName>
        <fullName evidence="3">HDOD domain-containing protein</fullName>
    </submittedName>
</protein>
<dbReference type="Pfam" id="PF07238">
    <property type="entry name" value="PilZ"/>
    <property type="match status" value="1"/>
</dbReference>
<dbReference type="Gene3D" id="2.40.10.220">
    <property type="entry name" value="predicted glycosyltransferase like domains"/>
    <property type="match status" value="1"/>
</dbReference>
<sequence>MQTLDSVPPAPEAPETQEDRRQHPRYERDFTVTLNNFQLDGYDISQGGISFVTDTSVKEFQIGRLFSNVQVSSLKTEPYKIEALVISSYRRRHDRHYYGARLVNLSEPAQTLHDALIQGGAGLNALLEDTCGAEKSGISPHLESRLITALELLKRVYVYHLPPELLAVKEELYRPNPNLSQIESLIRKSPETLAEFIKIAKDAYPKKSIDQLMKVRTILNLIGLDNVFELFSSAILVRQHNNSPLENAIMKHGMNAGLAAAELSDSIDGISRSEAYLAGLLQNIGAVFLSKIDPIAYKPIFLKSLSKPYTARQQELDMFDTSHSEAGVIIAKNWDMIPEIYKGILLHHSRHITPQIRQTHNKICNMALLMMLSDFVACSAMGQNYVSDELKQSRDYALSHLDISQEHVRAAYTMVITTGYKVTDIAGL</sequence>
<dbReference type="AlphaFoldDB" id="A0A410H1K2"/>
<feature type="region of interest" description="Disordered" evidence="1">
    <location>
        <begin position="1"/>
        <end position="25"/>
    </location>
</feature>
<dbReference type="Pfam" id="PF08668">
    <property type="entry name" value="HDOD"/>
    <property type="match status" value="1"/>
</dbReference>
<dbReference type="InterPro" id="IPR009875">
    <property type="entry name" value="PilZ_domain"/>
</dbReference>
<dbReference type="GO" id="GO:0035438">
    <property type="term" value="F:cyclic-di-GMP binding"/>
    <property type="evidence" value="ECO:0007669"/>
    <property type="project" value="InterPro"/>
</dbReference>
<evidence type="ECO:0000259" key="2">
    <source>
        <dbReference type="PROSITE" id="PS51833"/>
    </source>
</evidence>
<evidence type="ECO:0000256" key="1">
    <source>
        <dbReference type="SAM" id="MobiDB-lite"/>
    </source>
</evidence>
<evidence type="ECO:0000313" key="3">
    <source>
        <dbReference type="EMBL" id="QAB14788.1"/>
    </source>
</evidence>
<dbReference type="EMBL" id="CP035033">
    <property type="protein sequence ID" value="QAB14788.1"/>
    <property type="molecule type" value="Genomic_DNA"/>
</dbReference>